<dbReference type="SMART" id="SM00100">
    <property type="entry name" value="cNMP"/>
    <property type="match status" value="1"/>
</dbReference>
<dbReference type="Gene3D" id="1.10.10.10">
    <property type="entry name" value="Winged helix-like DNA-binding domain superfamily/Winged helix DNA-binding domain"/>
    <property type="match status" value="1"/>
</dbReference>
<accession>A0ABW0ILL9</accession>
<dbReference type="InterPro" id="IPR000595">
    <property type="entry name" value="cNMP-bd_dom"/>
</dbReference>
<feature type="domain" description="Cyclic nucleotide-binding" evidence="4">
    <location>
        <begin position="35"/>
        <end position="83"/>
    </location>
</feature>
<dbReference type="InterPro" id="IPR012318">
    <property type="entry name" value="HTH_CRP"/>
</dbReference>
<evidence type="ECO:0000256" key="2">
    <source>
        <dbReference type="ARBA" id="ARBA00023125"/>
    </source>
</evidence>
<organism evidence="6 7">
    <name type="scientific">Bosea eneae</name>
    <dbReference type="NCBI Taxonomy" id="151454"/>
    <lineage>
        <taxon>Bacteria</taxon>
        <taxon>Pseudomonadati</taxon>
        <taxon>Pseudomonadota</taxon>
        <taxon>Alphaproteobacteria</taxon>
        <taxon>Hyphomicrobiales</taxon>
        <taxon>Boseaceae</taxon>
        <taxon>Bosea</taxon>
    </lineage>
</organism>
<dbReference type="CDD" id="cd00092">
    <property type="entry name" value="HTH_CRP"/>
    <property type="match status" value="1"/>
</dbReference>
<dbReference type="Pfam" id="PF13545">
    <property type="entry name" value="HTH_Crp_2"/>
    <property type="match status" value="1"/>
</dbReference>
<evidence type="ECO:0000256" key="3">
    <source>
        <dbReference type="ARBA" id="ARBA00023163"/>
    </source>
</evidence>
<comment type="caution">
    <text evidence="6">The sequence shown here is derived from an EMBL/GenBank/DDBJ whole genome shotgun (WGS) entry which is preliminary data.</text>
</comment>
<evidence type="ECO:0000313" key="6">
    <source>
        <dbReference type="EMBL" id="MFC5417966.1"/>
    </source>
</evidence>
<feature type="domain" description="HTH crp-type" evidence="5">
    <location>
        <begin position="145"/>
        <end position="216"/>
    </location>
</feature>
<proteinExistence type="predicted"/>
<protein>
    <submittedName>
        <fullName evidence="6">Helix-turn-helix domain-containing protein</fullName>
    </submittedName>
</protein>
<keyword evidence="7" id="KW-1185">Reference proteome</keyword>
<reference evidence="7" key="1">
    <citation type="journal article" date="2019" name="Int. J. Syst. Evol. Microbiol.">
        <title>The Global Catalogue of Microorganisms (GCM) 10K type strain sequencing project: providing services to taxonomists for standard genome sequencing and annotation.</title>
        <authorList>
            <consortium name="The Broad Institute Genomics Platform"/>
            <consortium name="The Broad Institute Genome Sequencing Center for Infectious Disease"/>
            <person name="Wu L."/>
            <person name="Ma J."/>
        </authorList>
    </citation>
    <scope>NUCLEOTIDE SEQUENCE [LARGE SCALE GENOMIC DNA]</scope>
    <source>
        <strain evidence="7">NCAIM B.01391</strain>
    </source>
</reference>
<dbReference type="Gene3D" id="2.60.120.10">
    <property type="entry name" value="Jelly Rolls"/>
    <property type="match status" value="1"/>
</dbReference>
<dbReference type="PANTHER" id="PTHR24567:SF75">
    <property type="entry name" value="FUMARATE AND NITRATE REDUCTION REGULATORY PROTEIN"/>
    <property type="match status" value="1"/>
</dbReference>
<dbReference type="SUPFAM" id="SSF51206">
    <property type="entry name" value="cAMP-binding domain-like"/>
    <property type="match status" value="1"/>
</dbReference>
<dbReference type="SMART" id="SM00419">
    <property type="entry name" value="HTH_CRP"/>
    <property type="match status" value="1"/>
</dbReference>
<dbReference type="SUPFAM" id="SSF46785">
    <property type="entry name" value="Winged helix' DNA-binding domain"/>
    <property type="match status" value="1"/>
</dbReference>
<evidence type="ECO:0000256" key="1">
    <source>
        <dbReference type="ARBA" id="ARBA00023015"/>
    </source>
</evidence>
<dbReference type="InterPro" id="IPR014710">
    <property type="entry name" value="RmlC-like_jellyroll"/>
</dbReference>
<dbReference type="PROSITE" id="PS51063">
    <property type="entry name" value="HTH_CRP_2"/>
    <property type="match status" value="1"/>
</dbReference>
<dbReference type="CDD" id="cd00038">
    <property type="entry name" value="CAP_ED"/>
    <property type="match status" value="1"/>
</dbReference>
<dbReference type="PROSITE" id="PS50042">
    <property type="entry name" value="CNMP_BINDING_3"/>
    <property type="match status" value="1"/>
</dbReference>
<evidence type="ECO:0000259" key="5">
    <source>
        <dbReference type="PROSITE" id="PS51063"/>
    </source>
</evidence>
<dbReference type="InterPro" id="IPR050397">
    <property type="entry name" value="Env_Response_Regulators"/>
</dbReference>
<keyword evidence="1" id="KW-0805">Transcription regulation</keyword>
<dbReference type="InterPro" id="IPR018490">
    <property type="entry name" value="cNMP-bd_dom_sf"/>
</dbReference>
<dbReference type="InterPro" id="IPR036388">
    <property type="entry name" value="WH-like_DNA-bd_sf"/>
</dbReference>
<keyword evidence="3" id="KW-0804">Transcription</keyword>
<dbReference type="Proteomes" id="UP001596053">
    <property type="component" value="Unassembled WGS sequence"/>
</dbReference>
<name>A0ABW0ILL9_9HYPH</name>
<dbReference type="EMBL" id="JBHSLW010000001">
    <property type="protein sequence ID" value="MFC5417966.1"/>
    <property type="molecule type" value="Genomic_DNA"/>
</dbReference>
<dbReference type="InterPro" id="IPR036390">
    <property type="entry name" value="WH_DNA-bd_sf"/>
</dbReference>
<dbReference type="PRINTS" id="PR00034">
    <property type="entry name" value="HTHCRP"/>
</dbReference>
<evidence type="ECO:0000259" key="4">
    <source>
        <dbReference type="PROSITE" id="PS50042"/>
    </source>
</evidence>
<dbReference type="RefSeq" id="WP_244543173.1">
    <property type="nucleotide sequence ID" value="NZ_JBHSLW010000001.1"/>
</dbReference>
<dbReference type="PANTHER" id="PTHR24567">
    <property type="entry name" value="CRP FAMILY TRANSCRIPTIONAL REGULATORY PROTEIN"/>
    <property type="match status" value="1"/>
</dbReference>
<keyword evidence="2" id="KW-0238">DNA-binding</keyword>
<sequence>MPMQTALQYPHAGHAVPGAIVQKRAIAFIDVPTRFKKGQTVFSEGSAALHFYEVVSGTVRTSQLLKDGRRQIDAFHLKGDLFGFEASALHRVGAEVVEDATLRIYQRSQLERMLAEDAEFAQRVVAAMMHAIERAQSHMLLLGRKSALERIATFLLDMSGRLSEMSHLDLPMSRSDIADHLGLTIETVSRTLTQLERKGVIELPSHRRSIVLRDRIALRRLDA</sequence>
<dbReference type="Pfam" id="PF00027">
    <property type="entry name" value="cNMP_binding"/>
    <property type="match status" value="1"/>
</dbReference>
<gene>
    <name evidence="6" type="ORF">ACFPOB_00120</name>
</gene>
<evidence type="ECO:0000313" key="7">
    <source>
        <dbReference type="Proteomes" id="UP001596053"/>
    </source>
</evidence>